<dbReference type="RefSeq" id="WP_308974355.1">
    <property type="nucleotide sequence ID" value="NZ_JAVIDL010000013.1"/>
</dbReference>
<comment type="caution">
    <text evidence="1">The sequence shown here is derived from an EMBL/GenBank/DDBJ whole genome shotgun (WGS) entry which is preliminary data.</text>
</comment>
<dbReference type="Proteomes" id="UP001243844">
    <property type="component" value="Unassembled WGS sequence"/>
</dbReference>
<evidence type="ECO:0000313" key="2">
    <source>
        <dbReference type="Proteomes" id="UP001243844"/>
    </source>
</evidence>
<organism evidence="1 2">
    <name type="scientific">Acinetobacter rudis</name>
    <dbReference type="NCBI Taxonomy" id="632955"/>
    <lineage>
        <taxon>Bacteria</taxon>
        <taxon>Pseudomonadati</taxon>
        <taxon>Pseudomonadota</taxon>
        <taxon>Gammaproteobacteria</taxon>
        <taxon>Moraxellales</taxon>
        <taxon>Moraxellaceae</taxon>
        <taxon>Acinetobacter</taxon>
    </lineage>
</organism>
<reference evidence="1" key="1">
    <citation type="submission" date="2023-08" db="EMBL/GenBank/DDBJ databases">
        <title>Emergence of clinically-relevant ST2 carbapenem-resistant Acinetobacter baumannii strains in hospital sewages in Zhejiang, East of China.</title>
        <authorList>
            <person name="Kaichao C."/>
            <person name="Zhang R."/>
        </authorList>
    </citation>
    <scope>NUCLEOTIDE SEQUENCE</scope>
    <source>
        <strain evidence="1">M-RB-37</strain>
    </source>
</reference>
<dbReference type="AlphaFoldDB" id="A0AAW8J7S7"/>
<name>A0AAW8J7S7_9GAMM</name>
<dbReference type="EMBL" id="JAVIDL010000013">
    <property type="protein sequence ID" value="MDQ8935810.1"/>
    <property type="molecule type" value="Genomic_DNA"/>
</dbReference>
<dbReference type="InterPro" id="IPR025083">
    <property type="entry name" value="DUF3969"/>
</dbReference>
<dbReference type="Pfam" id="PF13108">
    <property type="entry name" value="DUF3969"/>
    <property type="match status" value="1"/>
</dbReference>
<sequence>MSLDQFGNTDLQKLILLVNLGILHSLENDYITINEAEYFLYTPFMMNLLKKNKYSKHLIDVIHRGMELENLESFNLDVKNEVKEMFKECEVLIKLLPESSCQFEKWYDQKLFDNYK</sequence>
<gene>
    <name evidence="1" type="ORF">RFH47_08710</name>
</gene>
<protein>
    <submittedName>
        <fullName evidence="1">DUF3969 family protein</fullName>
    </submittedName>
</protein>
<proteinExistence type="predicted"/>
<evidence type="ECO:0000313" key="1">
    <source>
        <dbReference type="EMBL" id="MDQ8935810.1"/>
    </source>
</evidence>
<accession>A0AAW8J7S7</accession>